<dbReference type="EMBL" id="NHYD01000249">
    <property type="protein sequence ID" value="PPQ94768.1"/>
    <property type="molecule type" value="Genomic_DNA"/>
</dbReference>
<name>A0A409XVJ5_PSICY</name>
<reference evidence="1 2" key="1">
    <citation type="journal article" date="2018" name="Evol. Lett.">
        <title>Horizontal gene cluster transfer increased hallucinogenic mushroom diversity.</title>
        <authorList>
            <person name="Reynolds H.T."/>
            <person name="Vijayakumar V."/>
            <person name="Gluck-Thaler E."/>
            <person name="Korotkin H.B."/>
            <person name="Matheny P.B."/>
            <person name="Slot J.C."/>
        </authorList>
    </citation>
    <scope>NUCLEOTIDE SEQUENCE [LARGE SCALE GENOMIC DNA]</scope>
    <source>
        <strain evidence="1 2">2631</strain>
    </source>
</reference>
<comment type="caution">
    <text evidence="1">The sequence shown here is derived from an EMBL/GenBank/DDBJ whole genome shotgun (WGS) entry which is preliminary data.</text>
</comment>
<accession>A0A409XVJ5</accession>
<evidence type="ECO:0000313" key="1">
    <source>
        <dbReference type="EMBL" id="PPQ94768.1"/>
    </source>
</evidence>
<dbReference type="Proteomes" id="UP000283269">
    <property type="component" value="Unassembled WGS sequence"/>
</dbReference>
<gene>
    <name evidence="1" type="ORF">CVT25_007877</name>
</gene>
<organism evidence="1 2">
    <name type="scientific">Psilocybe cyanescens</name>
    <dbReference type="NCBI Taxonomy" id="93625"/>
    <lineage>
        <taxon>Eukaryota</taxon>
        <taxon>Fungi</taxon>
        <taxon>Dikarya</taxon>
        <taxon>Basidiomycota</taxon>
        <taxon>Agaricomycotina</taxon>
        <taxon>Agaricomycetes</taxon>
        <taxon>Agaricomycetidae</taxon>
        <taxon>Agaricales</taxon>
        <taxon>Agaricineae</taxon>
        <taxon>Strophariaceae</taxon>
        <taxon>Psilocybe</taxon>
    </lineage>
</organism>
<sequence>MFMRIPLESSGSAHFLSISSKIHPAAQALGLNTSLDRSSAISKLIVIPKPRMRDFTTANRHFFFLALHSIQAWVPLSLLTMTRHGICALMHDLQATSPLVHSLSFDDLAETALMTRVAPACIPSTADVDRASQRALELDASILWIGRQA</sequence>
<dbReference type="InParanoid" id="A0A409XVJ5"/>
<proteinExistence type="predicted"/>
<protein>
    <submittedName>
        <fullName evidence="1">Uncharacterized protein</fullName>
    </submittedName>
</protein>
<evidence type="ECO:0000313" key="2">
    <source>
        <dbReference type="Proteomes" id="UP000283269"/>
    </source>
</evidence>
<keyword evidence="2" id="KW-1185">Reference proteome</keyword>
<dbReference type="AlphaFoldDB" id="A0A409XVJ5"/>